<dbReference type="InterPro" id="IPR023631">
    <property type="entry name" value="Amidase_dom"/>
</dbReference>
<organism evidence="3 4">
    <name type="scientific">Propioniciclava sinopodophylli</name>
    <dbReference type="NCBI Taxonomy" id="1837344"/>
    <lineage>
        <taxon>Bacteria</taxon>
        <taxon>Bacillati</taxon>
        <taxon>Actinomycetota</taxon>
        <taxon>Actinomycetes</taxon>
        <taxon>Propionibacteriales</taxon>
        <taxon>Propionibacteriaceae</taxon>
        <taxon>Propioniciclava</taxon>
    </lineage>
</organism>
<dbReference type="EMBL" id="SDMQ01000009">
    <property type="protein sequence ID" value="TBT83997.1"/>
    <property type="molecule type" value="Genomic_DNA"/>
</dbReference>
<evidence type="ECO:0000313" key="3">
    <source>
        <dbReference type="EMBL" id="TBT83997.1"/>
    </source>
</evidence>
<dbReference type="AlphaFoldDB" id="A0A4Q9KE48"/>
<keyword evidence="4" id="KW-1185">Reference proteome</keyword>
<dbReference type="InterPro" id="IPR020556">
    <property type="entry name" value="Amidase_CS"/>
</dbReference>
<dbReference type="PANTHER" id="PTHR11895">
    <property type="entry name" value="TRANSAMIDASE"/>
    <property type="match status" value="1"/>
</dbReference>
<dbReference type="Proteomes" id="UP000292373">
    <property type="component" value="Unassembled WGS sequence"/>
</dbReference>
<feature type="domain" description="Amidase" evidence="2">
    <location>
        <begin position="25"/>
        <end position="442"/>
    </location>
</feature>
<name>A0A4Q9KE48_9ACTN</name>
<proteinExistence type="inferred from homology"/>
<dbReference type="Pfam" id="PF01425">
    <property type="entry name" value="Amidase"/>
    <property type="match status" value="1"/>
</dbReference>
<dbReference type="RefSeq" id="WP_131168494.1">
    <property type="nucleotide sequence ID" value="NZ_SDMQ01000009.1"/>
</dbReference>
<dbReference type="Gene3D" id="3.90.1300.10">
    <property type="entry name" value="Amidase signature (AS) domain"/>
    <property type="match status" value="1"/>
</dbReference>
<gene>
    <name evidence="3" type="ORF">ET989_10055</name>
</gene>
<sequence length="468" mass="47145">MSIDPLASALEIARRVRAGEWSAVEVARASLEAAARVDPVLGAFAALTPERALAQASAVDAAVARGEDPGPLAGVPLPIKELTEVEGLPFEAGSAALVGNVGVRTAAVAQRLFDAGSVTIGMTSAPEFGFPAYTEPAGRLPAVTPWDTRRGAGGSSGGAAAAVASGVVAIAHASDGGGSIRIPASACGVVGHKASRGLVSVLPTGVPGPGLVSEGVITRTVADTALGLDVLAPGNGFGDALASGPGRLRIGVSTTPVISDTAAVHPACTDAVATVAGWLAELGHEMVEAPRAFAAERWAAFDAVWTTGAASIPLPPEVEDELTPMTSWLRVRGRQVSGVAYARALAAIQLLEWEVAQAWAGLDAVLTPTLASPPAFVGAIRNDSDPAADFAAQIDHTPWTSVANLTGRPSISLPLVRAGLEGVELPIGVMLTGRLGHDAVLLQVAGQVEAAHPWPLVAPGGRLDAQAT</sequence>
<reference evidence="3 4" key="1">
    <citation type="submission" date="2019-01" db="EMBL/GenBank/DDBJ databases">
        <title>Lactibacter flavus gen. nov., sp. nov., a novel bacterium of the family Propionibacteriaceae isolated from raw milk and dairy products.</title>
        <authorList>
            <person name="Huptas C."/>
            <person name="Wenning M."/>
            <person name="Breitenwieser F."/>
            <person name="Doll E."/>
            <person name="Von Neubeck M."/>
            <person name="Busse H.-J."/>
            <person name="Scherer S."/>
        </authorList>
    </citation>
    <scope>NUCLEOTIDE SEQUENCE [LARGE SCALE GENOMIC DNA]</scope>
    <source>
        <strain evidence="3 4">KCTC 33808</strain>
    </source>
</reference>
<evidence type="ECO:0000256" key="1">
    <source>
        <dbReference type="ARBA" id="ARBA00009199"/>
    </source>
</evidence>
<evidence type="ECO:0000313" key="4">
    <source>
        <dbReference type="Proteomes" id="UP000292373"/>
    </source>
</evidence>
<dbReference type="InterPro" id="IPR036928">
    <property type="entry name" value="AS_sf"/>
</dbReference>
<protein>
    <submittedName>
        <fullName evidence="3">Amidase</fullName>
    </submittedName>
</protein>
<dbReference type="SUPFAM" id="SSF75304">
    <property type="entry name" value="Amidase signature (AS) enzymes"/>
    <property type="match status" value="1"/>
</dbReference>
<dbReference type="PROSITE" id="PS00571">
    <property type="entry name" value="AMIDASES"/>
    <property type="match status" value="1"/>
</dbReference>
<dbReference type="OrthoDB" id="5175573at2"/>
<accession>A0A4Q9KE48</accession>
<comment type="similarity">
    <text evidence="1">Belongs to the amidase family.</text>
</comment>
<dbReference type="PANTHER" id="PTHR11895:SF7">
    <property type="entry name" value="GLUTAMYL-TRNA(GLN) AMIDOTRANSFERASE SUBUNIT A, MITOCHONDRIAL"/>
    <property type="match status" value="1"/>
</dbReference>
<dbReference type="InterPro" id="IPR000120">
    <property type="entry name" value="Amidase"/>
</dbReference>
<dbReference type="GO" id="GO:0003824">
    <property type="term" value="F:catalytic activity"/>
    <property type="evidence" value="ECO:0007669"/>
    <property type="project" value="InterPro"/>
</dbReference>
<comment type="caution">
    <text evidence="3">The sequence shown here is derived from an EMBL/GenBank/DDBJ whole genome shotgun (WGS) entry which is preliminary data.</text>
</comment>
<evidence type="ECO:0000259" key="2">
    <source>
        <dbReference type="Pfam" id="PF01425"/>
    </source>
</evidence>